<reference evidence="8 9" key="1">
    <citation type="submission" date="2021-06" db="EMBL/GenBank/DDBJ databases">
        <title>Differences between aerobic and microaerobic xylene degrading microbial communities.</title>
        <authorList>
            <person name="Banerjee S."/>
            <person name="Tancsics A."/>
        </authorList>
    </citation>
    <scope>NUCLEOTIDE SEQUENCE [LARGE SCALE GENOMIC DNA]</scope>
    <source>
        <strain evidence="8 9">MAP12</strain>
    </source>
</reference>
<dbReference type="Pfam" id="PF00732">
    <property type="entry name" value="GMC_oxred_N"/>
    <property type="match status" value="1"/>
</dbReference>
<evidence type="ECO:0000259" key="7">
    <source>
        <dbReference type="PROSITE" id="PS00624"/>
    </source>
</evidence>
<dbReference type="InterPro" id="IPR000172">
    <property type="entry name" value="GMC_OxRdtase_N"/>
</dbReference>
<dbReference type="EMBL" id="JAHRGL010000024">
    <property type="protein sequence ID" value="MBV2133304.1"/>
    <property type="molecule type" value="Genomic_DNA"/>
</dbReference>
<evidence type="ECO:0000256" key="2">
    <source>
        <dbReference type="ARBA" id="ARBA00022630"/>
    </source>
</evidence>
<keyword evidence="3 5" id="KW-0274">FAD</keyword>
<accession>A0ABS6MWW6</accession>
<dbReference type="PANTHER" id="PTHR11552">
    <property type="entry name" value="GLUCOSE-METHANOL-CHOLINE GMC OXIDOREDUCTASE"/>
    <property type="match status" value="1"/>
</dbReference>
<dbReference type="PANTHER" id="PTHR11552:SF147">
    <property type="entry name" value="CHOLINE DEHYDROGENASE, MITOCHONDRIAL"/>
    <property type="match status" value="1"/>
</dbReference>
<dbReference type="PROSITE" id="PS00624">
    <property type="entry name" value="GMC_OXRED_2"/>
    <property type="match status" value="1"/>
</dbReference>
<feature type="domain" description="Glucose-methanol-choline oxidoreductase N-terminal" evidence="7">
    <location>
        <begin position="268"/>
        <end position="282"/>
    </location>
</feature>
<dbReference type="PIRSF" id="PIRSF000137">
    <property type="entry name" value="Alcohol_oxidase"/>
    <property type="match status" value="1"/>
</dbReference>
<dbReference type="Proteomes" id="UP000813068">
    <property type="component" value="Unassembled WGS sequence"/>
</dbReference>
<sequence>MTQLDPQISPQRATLDAYDYIIVGAGSSGCVLANRLSADRSKRVLLLEAGGWDKSPLVHMPKGIAKLVSDPRHAWHFPVQQPRLPDTESAEMWVRGKVIGGSSSINGMIYVRGQPEDYHIWEREAGSEWGWAAMKQAFRAIEDHELGADELRGAGGPLHVSVGKFRYPVSEAMVQAGEQIGLPKVEDFNREHQEGVGYYAHTIKNGRRVSSAAAFLHPVLERSNLQVKTGALVDLVLFEGRRAVGVACRIGGQAVEFRCRGEVILCAGAILTPKILQLSGIGAAEHLRPLGIPLVAENPDVGRRLRDHLGFLLPFRLRNDKGLNARFQGLGLLGSVLQYYLTRSGPMATGPFEVGAFFRTQPHLARPDAQLYLSAFTYPRSEDNFPVPDGVEDQPGLTIYGQLLQLTSEGTVLLQSANPDEPLAITPNWLSTEEDRQAAVAMVKYMRRYMAQPALAHYVGEELVPGVDCQSDEQILDHFIRTSLCGTHAIGTCRMGKDAGSVVDEHLRVRGVEGLRAVDCSVMPALVSANTSGPAMALGWRAADLILGKRAESAGGAAELAPRQAVSAL</sequence>
<evidence type="ECO:0000256" key="3">
    <source>
        <dbReference type="ARBA" id="ARBA00022827"/>
    </source>
</evidence>
<evidence type="ECO:0000313" key="9">
    <source>
        <dbReference type="Proteomes" id="UP000813068"/>
    </source>
</evidence>
<name>A0ABS6MWW6_9GAMM</name>
<keyword evidence="2 5" id="KW-0285">Flavoprotein</keyword>
<evidence type="ECO:0000256" key="4">
    <source>
        <dbReference type="ARBA" id="ARBA00023002"/>
    </source>
</evidence>
<dbReference type="InterPro" id="IPR007867">
    <property type="entry name" value="GMC_OxRtase_C"/>
</dbReference>
<keyword evidence="9" id="KW-1185">Reference proteome</keyword>
<gene>
    <name evidence="8" type="ORF">KRX52_10905</name>
</gene>
<evidence type="ECO:0000256" key="1">
    <source>
        <dbReference type="ARBA" id="ARBA00001974"/>
    </source>
</evidence>
<dbReference type="PROSITE" id="PS00623">
    <property type="entry name" value="GMC_OXRED_1"/>
    <property type="match status" value="1"/>
</dbReference>
<evidence type="ECO:0000256" key="5">
    <source>
        <dbReference type="RuleBase" id="RU003968"/>
    </source>
</evidence>
<proteinExistence type="inferred from homology"/>
<comment type="cofactor">
    <cofactor evidence="1">
        <name>FAD</name>
        <dbReference type="ChEBI" id="CHEBI:57692"/>
    </cofactor>
</comment>
<dbReference type="Pfam" id="PF05199">
    <property type="entry name" value="GMC_oxred_C"/>
    <property type="match status" value="1"/>
</dbReference>
<organism evidence="8 9">
    <name type="scientific">Geopseudomonas aromaticivorans</name>
    <dbReference type="NCBI Taxonomy" id="2849492"/>
    <lineage>
        <taxon>Bacteria</taxon>
        <taxon>Pseudomonadati</taxon>
        <taxon>Pseudomonadota</taxon>
        <taxon>Gammaproteobacteria</taxon>
        <taxon>Pseudomonadales</taxon>
        <taxon>Pseudomonadaceae</taxon>
        <taxon>Geopseudomonas</taxon>
    </lineage>
</organism>
<keyword evidence="4" id="KW-0560">Oxidoreductase</keyword>
<protein>
    <submittedName>
        <fullName evidence="8">GMC family oxidoreductase N-terminal domain-containing protein</fullName>
    </submittedName>
</protein>
<comment type="caution">
    <text evidence="8">The sequence shown here is derived from an EMBL/GenBank/DDBJ whole genome shotgun (WGS) entry which is preliminary data.</text>
</comment>
<dbReference type="InterPro" id="IPR012132">
    <property type="entry name" value="GMC_OxRdtase"/>
</dbReference>
<dbReference type="RefSeq" id="WP_217681760.1">
    <property type="nucleotide sequence ID" value="NZ_JAHRGL010000024.1"/>
</dbReference>
<comment type="similarity">
    <text evidence="5">Belongs to the GMC oxidoreductase family.</text>
</comment>
<feature type="domain" description="Glucose-methanol-choline oxidoreductase N-terminal" evidence="6">
    <location>
        <begin position="96"/>
        <end position="119"/>
    </location>
</feature>
<evidence type="ECO:0000313" key="8">
    <source>
        <dbReference type="EMBL" id="MBV2133304.1"/>
    </source>
</evidence>
<evidence type="ECO:0000259" key="6">
    <source>
        <dbReference type="PROSITE" id="PS00623"/>
    </source>
</evidence>